<sequence>MSSRVSSSSSSTAYHQAEDFRERSQDALASTSTLVNPDPPVSYIFDRNSVIGATLYTRSGPAYKIITNREVSRTELCDLTDRNIVATLKRRDFLPNLVVFAHRNGKPLKISNWLKRRKISQGNQMATVYDLLTPSGCFTWKSDGTRNLALYPQYQTDFPIAYSKKLEDPPTLALFLRSCSDNDKVEIITSFIVLEHRLRMKEKILEGNTLYGVGSQFIMMR</sequence>
<dbReference type="Proteomes" id="UP000283269">
    <property type="component" value="Unassembled WGS sequence"/>
</dbReference>
<dbReference type="Pfam" id="PF20236">
    <property type="entry name" value="DUF6593"/>
    <property type="match status" value="1"/>
</dbReference>
<reference evidence="2 3" key="1">
    <citation type="journal article" date="2018" name="Evol. Lett.">
        <title>Horizontal gene cluster transfer increased hallucinogenic mushroom diversity.</title>
        <authorList>
            <person name="Reynolds H.T."/>
            <person name="Vijayakumar V."/>
            <person name="Gluck-Thaler E."/>
            <person name="Korotkin H.B."/>
            <person name="Matheny P.B."/>
            <person name="Slot J.C."/>
        </authorList>
    </citation>
    <scope>NUCLEOTIDE SEQUENCE [LARGE SCALE GENOMIC DNA]</scope>
    <source>
        <strain evidence="2 3">2631</strain>
    </source>
</reference>
<dbReference type="AlphaFoldDB" id="A0A409WGC3"/>
<dbReference type="EMBL" id="NHYD01003436">
    <property type="protein sequence ID" value="PPQ77588.1"/>
    <property type="molecule type" value="Genomic_DNA"/>
</dbReference>
<protein>
    <recommendedName>
        <fullName evidence="1">DUF6593 domain-containing protein</fullName>
    </recommendedName>
</protein>
<comment type="caution">
    <text evidence="2">The sequence shown here is derived from an EMBL/GenBank/DDBJ whole genome shotgun (WGS) entry which is preliminary data.</text>
</comment>
<proteinExistence type="predicted"/>
<feature type="domain" description="DUF6593" evidence="1">
    <location>
        <begin position="52"/>
        <end position="200"/>
    </location>
</feature>
<organism evidence="2 3">
    <name type="scientific">Psilocybe cyanescens</name>
    <dbReference type="NCBI Taxonomy" id="93625"/>
    <lineage>
        <taxon>Eukaryota</taxon>
        <taxon>Fungi</taxon>
        <taxon>Dikarya</taxon>
        <taxon>Basidiomycota</taxon>
        <taxon>Agaricomycotina</taxon>
        <taxon>Agaricomycetes</taxon>
        <taxon>Agaricomycetidae</taxon>
        <taxon>Agaricales</taxon>
        <taxon>Agaricineae</taxon>
        <taxon>Strophariaceae</taxon>
        <taxon>Psilocybe</taxon>
    </lineage>
</organism>
<evidence type="ECO:0000259" key="1">
    <source>
        <dbReference type="Pfam" id="PF20236"/>
    </source>
</evidence>
<gene>
    <name evidence="2" type="ORF">CVT25_011380</name>
</gene>
<accession>A0A409WGC3</accession>
<dbReference type="InParanoid" id="A0A409WGC3"/>
<evidence type="ECO:0000313" key="2">
    <source>
        <dbReference type="EMBL" id="PPQ77588.1"/>
    </source>
</evidence>
<evidence type="ECO:0000313" key="3">
    <source>
        <dbReference type="Proteomes" id="UP000283269"/>
    </source>
</evidence>
<keyword evidence="3" id="KW-1185">Reference proteome</keyword>
<dbReference type="OrthoDB" id="3256331at2759"/>
<dbReference type="InterPro" id="IPR046528">
    <property type="entry name" value="DUF6593"/>
</dbReference>
<name>A0A409WGC3_PSICY</name>